<dbReference type="Proteomes" id="UP000091918">
    <property type="component" value="Unassembled WGS sequence"/>
</dbReference>
<feature type="region of interest" description="Disordered" evidence="1">
    <location>
        <begin position="65"/>
        <end position="137"/>
    </location>
</feature>
<reference evidence="2 3" key="1">
    <citation type="submission" date="2015-07" db="EMBL/GenBank/DDBJ databases">
        <title>Emmonsia species relationships and genome sequence.</title>
        <authorList>
            <person name="Cuomo C.A."/>
            <person name="Schwartz I.S."/>
            <person name="Kenyon C."/>
            <person name="de Hoog G.S."/>
            <person name="Govender N.P."/>
            <person name="Botha A."/>
            <person name="Moreno L."/>
            <person name="de Vries M."/>
            <person name="Munoz J.F."/>
            <person name="Stielow J.B."/>
        </authorList>
    </citation>
    <scope>NUCLEOTIDE SEQUENCE [LARGE SCALE GENOMIC DNA]</scope>
    <source>
        <strain evidence="2 3">CBS 136260</strain>
    </source>
</reference>
<evidence type="ECO:0000313" key="2">
    <source>
        <dbReference type="EMBL" id="OAX84863.1"/>
    </source>
</evidence>
<accession>A0A1B7P793</accession>
<keyword evidence="3" id="KW-1185">Reference proteome</keyword>
<feature type="compositionally biased region" description="Polar residues" evidence="1">
    <location>
        <begin position="80"/>
        <end position="105"/>
    </location>
</feature>
<name>A0A1B7P793_9EURO</name>
<sequence length="137" mass="15480">MDPVISGGPDTEFHDPERVKLLRSCFHPQSNKRTRNTRWWRARFMASLQQTSLSVCVAVRYTTPGRPRRELLGAGKRPKTFTSKSGPSTPVNPIVENTPSETTHGPLQRPRQKVSLQKSDRIDNDPQQALFPADIMS</sequence>
<protein>
    <submittedName>
        <fullName evidence="2">Uncharacterized protein</fullName>
    </submittedName>
</protein>
<evidence type="ECO:0000313" key="3">
    <source>
        <dbReference type="Proteomes" id="UP000091918"/>
    </source>
</evidence>
<dbReference type="EMBL" id="LGUA01000044">
    <property type="protein sequence ID" value="OAX84863.1"/>
    <property type="molecule type" value="Genomic_DNA"/>
</dbReference>
<proteinExistence type="predicted"/>
<organism evidence="2 3">
    <name type="scientific">Emergomyces africanus</name>
    <dbReference type="NCBI Taxonomy" id="1955775"/>
    <lineage>
        <taxon>Eukaryota</taxon>
        <taxon>Fungi</taxon>
        <taxon>Dikarya</taxon>
        <taxon>Ascomycota</taxon>
        <taxon>Pezizomycotina</taxon>
        <taxon>Eurotiomycetes</taxon>
        <taxon>Eurotiomycetidae</taxon>
        <taxon>Onygenales</taxon>
        <taxon>Ajellomycetaceae</taxon>
        <taxon>Emergomyces</taxon>
    </lineage>
</organism>
<gene>
    <name evidence="2" type="ORF">ACJ72_00765</name>
</gene>
<evidence type="ECO:0000256" key="1">
    <source>
        <dbReference type="SAM" id="MobiDB-lite"/>
    </source>
</evidence>
<comment type="caution">
    <text evidence="2">The sequence shown here is derived from an EMBL/GenBank/DDBJ whole genome shotgun (WGS) entry which is preliminary data.</text>
</comment>
<dbReference type="AlphaFoldDB" id="A0A1B7P793"/>